<dbReference type="GO" id="GO:0005112">
    <property type="term" value="F:Notch binding"/>
    <property type="evidence" value="ECO:0007669"/>
    <property type="project" value="TreeGrafter"/>
</dbReference>
<dbReference type="Pfam" id="PF00535">
    <property type="entry name" value="Glycos_transf_2"/>
    <property type="match status" value="1"/>
</dbReference>
<dbReference type="PANTHER" id="PTHR11675:SF116">
    <property type="entry name" value="N-ACETYLGALACTOSAMINYLTRANSFERASE 8-RELATED"/>
    <property type="match status" value="1"/>
</dbReference>
<keyword evidence="3" id="KW-1185">Reference proteome</keyword>
<dbReference type="WBParaSite" id="ACRNAN_scaffold17360.g12458.t1">
    <property type="protein sequence ID" value="ACRNAN_scaffold17360.g12458.t1"/>
    <property type="gene ID" value="ACRNAN_scaffold17360.g12458"/>
</dbReference>
<evidence type="ECO:0000259" key="2">
    <source>
        <dbReference type="Pfam" id="PF00535"/>
    </source>
</evidence>
<sequence length="280" mass="32797">MKPSPPYEDHLQVEQDLQKYAVLAGWDKSKLHWLKAEKREGLIRAKVYAARNATGDVLVFLDSHVEVNVGWIEPLLNAIQEDPRRIVQPVIDLIKSDNFQYTQVMISKGGFDVSLRFQWEYFDWTYFNTEENNLKVFETPSLTGSNFAVQKKFFHEIGEFDLGMDIWGSENIEVSLRLWLCANGVFIAPCSHVGHVFRTYRPYKTRSDVDTLIHNAARTAKVWLDEKYLKYFFDYNGRAAKVDAGDLTERFELRNRLKCKPLEWFIENVYPTFKPPRDEL</sequence>
<keyword evidence="1" id="KW-1015">Disulfide bond</keyword>
<dbReference type="AlphaFoldDB" id="A0A914D3T9"/>
<dbReference type="SUPFAM" id="SSF53448">
    <property type="entry name" value="Nucleotide-diphospho-sugar transferases"/>
    <property type="match status" value="1"/>
</dbReference>
<evidence type="ECO:0000313" key="4">
    <source>
        <dbReference type="WBParaSite" id="ACRNAN_scaffold17360.g12458.t1"/>
    </source>
</evidence>
<dbReference type="PANTHER" id="PTHR11675">
    <property type="entry name" value="N-ACETYLGALACTOSAMINYLTRANSFERASE"/>
    <property type="match status" value="1"/>
</dbReference>
<organism evidence="3 4">
    <name type="scientific">Acrobeloides nanus</name>
    <dbReference type="NCBI Taxonomy" id="290746"/>
    <lineage>
        <taxon>Eukaryota</taxon>
        <taxon>Metazoa</taxon>
        <taxon>Ecdysozoa</taxon>
        <taxon>Nematoda</taxon>
        <taxon>Chromadorea</taxon>
        <taxon>Rhabditida</taxon>
        <taxon>Tylenchina</taxon>
        <taxon>Cephalobomorpha</taxon>
        <taxon>Cephaloboidea</taxon>
        <taxon>Cephalobidae</taxon>
        <taxon>Acrobeloides</taxon>
    </lineage>
</organism>
<dbReference type="InterPro" id="IPR029044">
    <property type="entry name" value="Nucleotide-diphossugar_trans"/>
</dbReference>
<dbReference type="Gene3D" id="3.90.550.10">
    <property type="entry name" value="Spore Coat Polysaccharide Biosynthesis Protein SpsA, Chain A"/>
    <property type="match status" value="1"/>
</dbReference>
<dbReference type="GO" id="GO:0004653">
    <property type="term" value="F:polypeptide N-acetylgalactosaminyltransferase activity"/>
    <property type="evidence" value="ECO:0007669"/>
    <property type="project" value="TreeGrafter"/>
</dbReference>
<proteinExistence type="predicted"/>
<dbReference type="GO" id="GO:0006493">
    <property type="term" value="P:protein O-linked glycosylation"/>
    <property type="evidence" value="ECO:0007669"/>
    <property type="project" value="TreeGrafter"/>
</dbReference>
<dbReference type="GO" id="GO:0008593">
    <property type="term" value="P:regulation of Notch signaling pathway"/>
    <property type="evidence" value="ECO:0007669"/>
    <property type="project" value="TreeGrafter"/>
</dbReference>
<dbReference type="Proteomes" id="UP000887540">
    <property type="component" value="Unplaced"/>
</dbReference>
<feature type="domain" description="Glycosyltransferase 2-like" evidence="2">
    <location>
        <begin position="27"/>
        <end position="157"/>
    </location>
</feature>
<dbReference type="GO" id="GO:0005794">
    <property type="term" value="C:Golgi apparatus"/>
    <property type="evidence" value="ECO:0007669"/>
    <property type="project" value="TreeGrafter"/>
</dbReference>
<name>A0A914D3T9_9BILA</name>
<protein>
    <submittedName>
        <fullName evidence="4">Glycosyltransferase 2-like domain-containing protein</fullName>
    </submittedName>
</protein>
<reference evidence="4" key="1">
    <citation type="submission" date="2022-11" db="UniProtKB">
        <authorList>
            <consortium name="WormBaseParasite"/>
        </authorList>
    </citation>
    <scope>IDENTIFICATION</scope>
</reference>
<accession>A0A914D3T9</accession>
<evidence type="ECO:0000256" key="1">
    <source>
        <dbReference type="ARBA" id="ARBA00023157"/>
    </source>
</evidence>
<evidence type="ECO:0000313" key="3">
    <source>
        <dbReference type="Proteomes" id="UP000887540"/>
    </source>
</evidence>
<dbReference type="InterPro" id="IPR001173">
    <property type="entry name" value="Glyco_trans_2-like"/>
</dbReference>